<dbReference type="SUPFAM" id="SSF46785">
    <property type="entry name" value="Winged helix' DNA-binding domain"/>
    <property type="match status" value="1"/>
</dbReference>
<evidence type="ECO:0000313" key="2">
    <source>
        <dbReference type="EMBL" id="WPL15721.1"/>
    </source>
</evidence>
<dbReference type="SUPFAM" id="SSF47413">
    <property type="entry name" value="lambda repressor-like DNA-binding domains"/>
    <property type="match status" value="1"/>
</dbReference>
<name>A0ABZ0S661_9GAMM</name>
<dbReference type="PROSITE" id="PS50943">
    <property type="entry name" value="HTH_CROC1"/>
    <property type="match status" value="1"/>
</dbReference>
<accession>A0ABZ0S661</accession>
<dbReference type="InterPro" id="IPR010982">
    <property type="entry name" value="Lambda_DNA-bd_dom_sf"/>
</dbReference>
<dbReference type="Proteomes" id="UP001432180">
    <property type="component" value="Chromosome"/>
</dbReference>
<feature type="domain" description="HTH cro/C1-type" evidence="1">
    <location>
        <begin position="23"/>
        <end position="77"/>
    </location>
</feature>
<gene>
    <name evidence="2" type="ORF">Thiowin_00638</name>
</gene>
<proteinExistence type="predicted"/>
<evidence type="ECO:0000313" key="3">
    <source>
        <dbReference type="Proteomes" id="UP001432180"/>
    </source>
</evidence>
<organism evidence="2 3">
    <name type="scientific">Thiorhodovibrio winogradskyi</name>
    <dbReference type="NCBI Taxonomy" id="77007"/>
    <lineage>
        <taxon>Bacteria</taxon>
        <taxon>Pseudomonadati</taxon>
        <taxon>Pseudomonadota</taxon>
        <taxon>Gammaproteobacteria</taxon>
        <taxon>Chromatiales</taxon>
        <taxon>Chromatiaceae</taxon>
        <taxon>Thiorhodovibrio</taxon>
    </lineage>
</organism>
<dbReference type="EMBL" id="CP121472">
    <property type="protein sequence ID" value="WPL15721.1"/>
    <property type="molecule type" value="Genomic_DNA"/>
</dbReference>
<keyword evidence="3" id="KW-1185">Reference proteome</keyword>
<dbReference type="InterPro" id="IPR001387">
    <property type="entry name" value="Cro/C1-type_HTH"/>
</dbReference>
<dbReference type="RefSeq" id="WP_328986276.1">
    <property type="nucleotide sequence ID" value="NZ_CP121472.1"/>
</dbReference>
<dbReference type="SMART" id="SM00530">
    <property type="entry name" value="HTH_XRE"/>
    <property type="match status" value="1"/>
</dbReference>
<reference evidence="2 3" key="1">
    <citation type="journal article" date="2023" name="Microorganisms">
        <title>Thiorhodovibrio frisius and Trv. litoralis spp. nov., Two Novel Members from a Clade of Fastidious Purple Sulfur Bacteria That Exhibit Unique Red-Shifted Light-Harvesting Capabilities.</title>
        <authorList>
            <person name="Methner A."/>
            <person name="Kuzyk S.B."/>
            <person name="Petersen J."/>
            <person name="Bauer S."/>
            <person name="Brinkmann H."/>
            <person name="Sichau K."/>
            <person name="Wanner G."/>
            <person name="Wolf J."/>
            <person name="Neumann-Schaal M."/>
            <person name="Henke P."/>
            <person name="Tank M."/>
            <person name="Sproer C."/>
            <person name="Bunk B."/>
            <person name="Overmann J."/>
        </authorList>
    </citation>
    <scope>NUCLEOTIDE SEQUENCE [LARGE SCALE GENOMIC DNA]</scope>
    <source>
        <strain evidence="2 3">DSM 6702</strain>
    </source>
</reference>
<evidence type="ECO:0000259" key="1">
    <source>
        <dbReference type="PROSITE" id="PS50943"/>
    </source>
</evidence>
<dbReference type="Gene3D" id="1.10.260.40">
    <property type="entry name" value="lambda repressor-like DNA-binding domains"/>
    <property type="match status" value="1"/>
</dbReference>
<dbReference type="CDD" id="cd00093">
    <property type="entry name" value="HTH_XRE"/>
    <property type="match status" value="1"/>
</dbReference>
<dbReference type="InterPro" id="IPR036390">
    <property type="entry name" value="WH_DNA-bd_sf"/>
</dbReference>
<dbReference type="Pfam" id="PF01381">
    <property type="entry name" value="HTH_3"/>
    <property type="match status" value="1"/>
</dbReference>
<sequence>MKRVVPCHNPTPVVQADAPSRLIRRARLAMGLTQRELGERVGLPQSGISRIENGDAVLEPAVLAQLAAVLDMGSQGLRSLLDGLNHDSWRQWVWMSRRPPSEKLLLLALIDGVEGDTTLKQLEDMTGFTIGTLRAAIDGLVREGLIQLTLDARRQGPSVVLMTKQTERLAA</sequence>
<protein>
    <submittedName>
        <fullName evidence="2">Transcriptional regulator, y4mF family</fullName>
    </submittedName>
</protein>